<organism evidence="2 3">
    <name type="scientific">Symbiodinium necroappetens</name>
    <dbReference type="NCBI Taxonomy" id="1628268"/>
    <lineage>
        <taxon>Eukaryota</taxon>
        <taxon>Sar</taxon>
        <taxon>Alveolata</taxon>
        <taxon>Dinophyceae</taxon>
        <taxon>Suessiales</taxon>
        <taxon>Symbiodiniaceae</taxon>
        <taxon>Symbiodinium</taxon>
    </lineage>
</organism>
<keyword evidence="3" id="KW-1185">Reference proteome</keyword>
<dbReference type="InterPro" id="IPR025533">
    <property type="entry name" value="DUF4419"/>
</dbReference>
<gene>
    <name evidence="2" type="ORF">SNEC2469_LOCUS32207</name>
</gene>
<evidence type="ECO:0000256" key="1">
    <source>
        <dbReference type="SAM" id="MobiDB-lite"/>
    </source>
</evidence>
<accession>A0A813BVV1</accession>
<dbReference type="AlphaFoldDB" id="A0A813BVV1"/>
<dbReference type="Proteomes" id="UP000601435">
    <property type="component" value="Unassembled WGS sequence"/>
</dbReference>
<dbReference type="PANTHER" id="PTHR31252">
    <property type="entry name" value="DUF4419 DOMAIN-CONTAINING PROTEIN"/>
    <property type="match status" value="1"/>
</dbReference>
<dbReference type="EMBL" id="CAJNJA010080796">
    <property type="protein sequence ID" value="CAE7928452.1"/>
    <property type="molecule type" value="Genomic_DNA"/>
</dbReference>
<dbReference type="PANTHER" id="PTHR31252:SF11">
    <property type="entry name" value="DUF4419 DOMAIN-CONTAINING PROTEIN"/>
    <property type="match status" value="1"/>
</dbReference>
<evidence type="ECO:0000313" key="3">
    <source>
        <dbReference type="Proteomes" id="UP000601435"/>
    </source>
</evidence>
<evidence type="ECO:0000313" key="2">
    <source>
        <dbReference type="EMBL" id="CAE7928452.1"/>
    </source>
</evidence>
<comment type="caution">
    <text evidence="2">The sequence shown here is derived from an EMBL/GenBank/DDBJ whole genome shotgun (WGS) entry which is preliminary data.</text>
</comment>
<protein>
    <submittedName>
        <fullName evidence="2">Uncharacterized protein</fullName>
    </submittedName>
</protein>
<dbReference type="OrthoDB" id="430313at2759"/>
<name>A0A813BVV1_9DINO</name>
<proteinExistence type="predicted"/>
<dbReference type="Pfam" id="PF14388">
    <property type="entry name" value="DUF4419"/>
    <property type="match status" value="2"/>
</dbReference>
<reference evidence="2" key="1">
    <citation type="submission" date="2021-02" db="EMBL/GenBank/DDBJ databases">
        <authorList>
            <person name="Dougan E. K."/>
            <person name="Rhodes N."/>
            <person name="Thang M."/>
            <person name="Chan C."/>
        </authorList>
    </citation>
    <scope>NUCLEOTIDE SEQUENCE</scope>
</reference>
<feature type="region of interest" description="Disordered" evidence="1">
    <location>
        <begin position="613"/>
        <end position="646"/>
    </location>
</feature>
<sequence length="708" mass="77755">MEAYSRHHELVLRPDDVWQAILTQFSFYVNANAEALRDRLVNFEGKMTLVVEMAGTLFTADYAEFAERMVDENIVQNIKDPEMVAWLMPGFSTTTVNDRVVAAVSVMSTLQNYFEYVCRLCCGIPKVTLLGTVEDWMQLQKKADRLRDFDLTDRRMSQWLAMLSPVLDQFVASASGKADLDFWDKVCCHLGGGSGPSYLSGWVTVFAVFNKDGEWKGDVAEASNPTGAWPQIDTGRIPAGTLSVPVLVDDNGTQYDTQMVAGNGVLLCCSLQANWLRTFAATDTVYAHAYNRHHELVLRPDDVWQAILTQFSFYVNANAEALRDRLVNFEGKMTLVVKMAGTLFTADYAEFAERMVDENIVQNIKDPEMVAWLMPGFSTTTVNDRVVAAVSVMSTLQNYFEYVCCLMCGIPKVTLLGTVEDWMQLQQKADRLRDFDLTDRRMSQWLTMLAPVLDQFVASASGKADLDFWDKVCCHLGGGSGPSYLSGWVTVFAVFNKDGKWQGDVAEEPNPTGAWPCIETGHIPAGTLSVPVLVDDHGTQYDTQMVAGHQAMDNLGKTDGCVEVHAPVLYRHARTSKAQTALHIAQEMVPGVDVKVTSQGGLQLVEIKGIGRKAGDAPLSPPGGSSGSSTLRAALPPGTLSNAPEQLRSDLRGDLGHFSAMQGVRAEAEVGGDCISIQGCEGPDHALRLRKELEAICGYYGFPAPQWG</sequence>